<name>A0A419EYQ3_9BACT</name>
<sequence length="593" mass="62339">MKKEVLAAMTASVADVDLMTCDRLEALAKGHGMLTLAVFSIANVIADEFLRGTQLNVTSQNMPEIPLDDVLAKCIAAARAAGADAANAALLSATLLYLAGSNVQAGVAAGNRKLGAMARMIAGADRCGVAAVPTPKLNNKISGFPAVLAIYRAMEDKKLCPIDGQFVPNGVARGPIYGHSALGEDIVYPALAREGARIGAEAMMNAFAGAGMQPNRIISAIFGAAAILEIVHPDARVSPEYGNYTKINSTQLAGQGAVTATSLPETLHIKGIDREVDTAKVVGDFGLILKDIGGPTVMAMITFDDILGCFKEGGGIGCGGGSGPVASVLSRVTTDAVISLLALIQHNGDEEKAATIVHDVRREYFMDAEIGEVSGNVVARKAEQLRRGPVTRAIIRGTEGVKIEAVRRRAEKAYGMLSEGTDLGSVVRALDEERQKTVEKGAMTYFQKQMGQEVGIKFTKIACGARRPDDLAKRHLSFDVDADVEITMGDETIRFEGLAHKVIPKAVQEQDGMVLPFITFAAVPLNELLMGSNIILNITVPAAVAAAMGKHAPREAAQLAEAGGFISTAISGARERAEKVAMLAVRIVKQVGE</sequence>
<accession>A0A419EYQ3</accession>
<evidence type="ECO:0000313" key="1">
    <source>
        <dbReference type="EMBL" id="RJP70308.1"/>
    </source>
</evidence>
<comment type="caution">
    <text evidence="1">The sequence shown here is derived from an EMBL/GenBank/DDBJ whole genome shotgun (WGS) entry which is preliminary data.</text>
</comment>
<dbReference type="Proteomes" id="UP000285961">
    <property type="component" value="Unassembled WGS sequence"/>
</dbReference>
<dbReference type="AlphaFoldDB" id="A0A419EYQ3"/>
<dbReference type="EMBL" id="QZKI01000071">
    <property type="protein sequence ID" value="RJP70308.1"/>
    <property type="molecule type" value="Genomic_DNA"/>
</dbReference>
<proteinExistence type="predicted"/>
<reference evidence="1 2" key="1">
    <citation type="journal article" date="2017" name="ISME J.">
        <title>Energy and carbon metabolisms in a deep terrestrial subsurface fluid microbial community.</title>
        <authorList>
            <person name="Momper L."/>
            <person name="Jungbluth S.P."/>
            <person name="Lee M.D."/>
            <person name="Amend J.P."/>
        </authorList>
    </citation>
    <scope>NUCLEOTIDE SEQUENCE [LARGE SCALE GENOMIC DNA]</scope>
    <source>
        <strain evidence="1">SURF_17</strain>
    </source>
</reference>
<gene>
    <name evidence="1" type="ORF">C4532_09430</name>
</gene>
<protein>
    <submittedName>
        <fullName evidence="1">Uncharacterized protein</fullName>
    </submittedName>
</protein>
<evidence type="ECO:0000313" key="2">
    <source>
        <dbReference type="Proteomes" id="UP000285961"/>
    </source>
</evidence>
<organism evidence="1 2">
    <name type="scientific">Candidatus Abyssobacteria bacterium SURF_17</name>
    <dbReference type="NCBI Taxonomy" id="2093361"/>
    <lineage>
        <taxon>Bacteria</taxon>
        <taxon>Pseudomonadati</taxon>
        <taxon>Candidatus Hydrogenedentota</taxon>
        <taxon>Candidatus Abyssobacteria</taxon>
    </lineage>
</organism>